<dbReference type="EMBL" id="RDQH01000336">
    <property type="protein sequence ID" value="RXH87341.1"/>
    <property type="molecule type" value="Genomic_DNA"/>
</dbReference>
<keyword evidence="2" id="KW-1185">Reference proteome</keyword>
<gene>
    <name evidence="1" type="ORF">DVH24_028841</name>
</gene>
<evidence type="ECO:0000313" key="2">
    <source>
        <dbReference type="Proteomes" id="UP000290289"/>
    </source>
</evidence>
<dbReference type="STRING" id="3750.A0A498J1L1"/>
<evidence type="ECO:0000313" key="1">
    <source>
        <dbReference type="EMBL" id="RXH87341.1"/>
    </source>
</evidence>
<organism evidence="1 2">
    <name type="scientific">Malus domestica</name>
    <name type="common">Apple</name>
    <name type="synonym">Pyrus malus</name>
    <dbReference type="NCBI Taxonomy" id="3750"/>
    <lineage>
        <taxon>Eukaryota</taxon>
        <taxon>Viridiplantae</taxon>
        <taxon>Streptophyta</taxon>
        <taxon>Embryophyta</taxon>
        <taxon>Tracheophyta</taxon>
        <taxon>Spermatophyta</taxon>
        <taxon>Magnoliopsida</taxon>
        <taxon>eudicotyledons</taxon>
        <taxon>Gunneridae</taxon>
        <taxon>Pentapetalae</taxon>
        <taxon>rosids</taxon>
        <taxon>fabids</taxon>
        <taxon>Rosales</taxon>
        <taxon>Rosaceae</taxon>
        <taxon>Amygdaloideae</taxon>
        <taxon>Maleae</taxon>
        <taxon>Malus</taxon>
    </lineage>
</organism>
<accession>A0A498J1L1</accession>
<dbReference type="InterPro" id="IPR036922">
    <property type="entry name" value="Rieske_2Fe-2S_sf"/>
</dbReference>
<proteinExistence type="predicted"/>
<sequence>MVARRNTFRHANGLCATKLCEAETAKLVVAATSLPHLSSKTSPILSLPRSIPIHSGSGSGGQVAKDALGNDVIAAEWLKTHGPGDRTLTQGLKVQIHVTDEAQYLRLSYPHFNLRRTSSYAPAMDPYNDQGRVVRGPAPLSLALAHADIDDGKVFVPWVETDFRTGEAPWWS</sequence>
<comment type="caution">
    <text evidence="1">The sequence shown here is derived from an EMBL/GenBank/DDBJ whole genome shotgun (WGS) entry which is preliminary data.</text>
</comment>
<dbReference type="Gene3D" id="2.102.10.10">
    <property type="entry name" value="Rieske [2Fe-2S] iron-sulphur domain"/>
    <property type="match status" value="1"/>
</dbReference>
<reference evidence="1 2" key="1">
    <citation type="submission" date="2018-10" db="EMBL/GenBank/DDBJ databases">
        <title>A high-quality apple genome assembly.</title>
        <authorList>
            <person name="Hu J."/>
        </authorList>
    </citation>
    <scope>NUCLEOTIDE SEQUENCE [LARGE SCALE GENOMIC DNA]</scope>
    <source>
        <strain evidence="2">cv. HFTH1</strain>
        <tissue evidence="1">Young leaf</tissue>
    </source>
</reference>
<protein>
    <submittedName>
        <fullName evidence="1">Uncharacterized protein</fullName>
    </submittedName>
</protein>
<dbReference type="AlphaFoldDB" id="A0A498J1L1"/>
<dbReference type="Proteomes" id="UP000290289">
    <property type="component" value="Chromosome 10"/>
</dbReference>
<dbReference type="GO" id="GO:0051537">
    <property type="term" value="F:2 iron, 2 sulfur cluster binding"/>
    <property type="evidence" value="ECO:0007669"/>
    <property type="project" value="InterPro"/>
</dbReference>
<dbReference type="SUPFAM" id="SSF50022">
    <property type="entry name" value="ISP domain"/>
    <property type="match status" value="1"/>
</dbReference>
<name>A0A498J1L1_MALDO</name>